<evidence type="ECO:0000256" key="1">
    <source>
        <dbReference type="ARBA" id="ARBA00004141"/>
    </source>
</evidence>
<keyword evidence="4 7" id="KW-0472">Membrane</keyword>
<accession>A0A8H3IKF1</accession>
<evidence type="ECO:0000256" key="2">
    <source>
        <dbReference type="ARBA" id="ARBA00022692"/>
    </source>
</evidence>
<keyword evidence="3 7" id="KW-1133">Transmembrane helix</keyword>
<feature type="transmembrane region" description="Helical" evidence="7">
    <location>
        <begin position="124"/>
        <end position="146"/>
    </location>
</feature>
<evidence type="ECO:0000256" key="5">
    <source>
        <dbReference type="ARBA" id="ARBA00038359"/>
    </source>
</evidence>
<organism evidence="9 10">
    <name type="scientific">Alectoria fallacina</name>
    <dbReference type="NCBI Taxonomy" id="1903189"/>
    <lineage>
        <taxon>Eukaryota</taxon>
        <taxon>Fungi</taxon>
        <taxon>Dikarya</taxon>
        <taxon>Ascomycota</taxon>
        <taxon>Pezizomycotina</taxon>
        <taxon>Lecanoromycetes</taxon>
        <taxon>OSLEUM clade</taxon>
        <taxon>Lecanoromycetidae</taxon>
        <taxon>Lecanorales</taxon>
        <taxon>Lecanorineae</taxon>
        <taxon>Parmeliaceae</taxon>
        <taxon>Alectoria</taxon>
    </lineage>
</organism>
<dbReference type="EMBL" id="CAJPDR010000094">
    <property type="protein sequence ID" value="CAF9916914.1"/>
    <property type="molecule type" value="Genomic_DNA"/>
</dbReference>
<dbReference type="InterPro" id="IPR049326">
    <property type="entry name" value="Rhodopsin_dom_fungi"/>
</dbReference>
<feature type="transmembrane region" description="Helical" evidence="7">
    <location>
        <begin position="199"/>
        <end position="223"/>
    </location>
</feature>
<keyword evidence="10" id="KW-1185">Reference proteome</keyword>
<protein>
    <recommendedName>
        <fullName evidence="8">Rhodopsin domain-containing protein</fullName>
    </recommendedName>
</protein>
<keyword evidence="2 7" id="KW-0812">Transmembrane</keyword>
<name>A0A8H3IKF1_9LECA</name>
<reference evidence="9" key="1">
    <citation type="submission" date="2021-03" db="EMBL/GenBank/DDBJ databases">
        <authorList>
            <person name="Tagirdzhanova G."/>
        </authorList>
    </citation>
    <scope>NUCLEOTIDE SEQUENCE</scope>
</reference>
<dbReference type="Proteomes" id="UP000664203">
    <property type="component" value="Unassembled WGS sequence"/>
</dbReference>
<dbReference type="AlphaFoldDB" id="A0A8H3IKF1"/>
<evidence type="ECO:0000313" key="10">
    <source>
        <dbReference type="Proteomes" id="UP000664203"/>
    </source>
</evidence>
<comment type="similarity">
    <text evidence="5">Belongs to the SAT4 family.</text>
</comment>
<feature type="compositionally biased region" description="Polar residues" evidence="6">
    <location>
        <begin position="325"/>
        <end position="338"/>
    </location>
</feature>
<evidence type="ECO:0000256" key="4">
    <source>
        <dbReference type="ARBA" id="ARBA00023136"/>
    </source>
</evidence>
<gene>
    <name evidence="9" type="ORF">ALECFALPRED_010909</name>
</gene>
<evidence type="ECO:0000259" key="8">
    <source>
        <dbReference type="Pfam" id="PF20684"/>
    </source>
</evidence>
<sequence>MASLPPSEIAYEEAHFNENLSTTLIAVCNVFTILALLSLLARLAARRLAKAPLGWDDYFAIAAMVTLLRPPNLRALQANLAAIKIPLTGLDITASLIGHWGVGRVVLWVAQDPENFVRIGKTELAFSVFYDWSMALGKLSILALLARVFTFHQMWFKVGIYFWATWTLLWWTAGWFIVFLECRPLSTSWGVPTQCRPKFAASVCAAVFNSVSDLGILILPQPLIWRLQLALPKKLAVSLVFSVGILANAISIARIPYLKGANSGDQDATYSSTVPVIFTVIEPASVLVCACLPCTQGIFKHLPIKRIGSYFSTLSRSSRESRLSGNNQSHPISDTTLKPGQWSKLDERSLSSQAKSEGQIRNTFSDGNEEFELLTDVGTPRKGYGPTGAYDLV</sequence>
<comment type="caution">
    <text evidence="9">The sequence shown here is derived from an EMBL/GenBank/DDBJ whole genome shotgun (WGS) entry which is preliminary data.</text>
</comment>
<evidence type="ECO:0000256" key="6">
    <source>
        <dbReference type="SAM" id="MobiDB-lite"/>
    </source>
</evidence>
<evidence type="ECO:0000313" key="9">
    <source>
        <dbReference type="EMBL" id="CAF9916914.1"/>
    </source>
</evidence>
<evidence type="ECO:0000256" key="3">
    <source>
        <dbReference type="ARBA" id="ARBA00022989"/>
    </source>
</evidence>
<dbReference type="OrthoDB" id="3529975at2759"/>
<dbReference type="GO" id="GO:0016020">
    <property type="term" value="C:membrane"/>
    <property type="evidence" value="ECO:0007669"/>
    <property type="project" value="UniProtKB-SubCell"/>
</dbReference>
<dbReference type="PANTHER" id="PTHR33048">
    <property type="entry name" value="PTH11-LIKE INTEGRAL MEMBRANE PROTEIN (AFU_ORTHOLOGUE AFUA_5G11245)"/>
    <property type="match status" value="1"/>
</dbReference>
<proteinExistence type="inferred from homology"/>
<feature type="transmembrane region" description="Helical" evidence="7">
    <location>
        <begin position="158"/>
        <end position="179"/>
    </location>
</feature>
<feature type="transmembrane region" description="Helical" evidence="7">
    <location>
        <begin position="235"/>
        <end position="257"/>
    </location>
</feature>
<feature type="domain" description="Rhodopsin" evidence="8">
    <location>
        <begin position="41"/>
        <end position="300"/>
    </location>
</feature>
<comment type="subcellular location">
    <subcellularLocation>
        <location evidence="1">Membrane</location>
        <topology evidence="1">Multi-pass membrane protein</topology>
    </subcellularLocation>
</comment>
<dbReference type="InterPro" id="IPR052337">
    <property type="entry name" value="SAT4-like"/>
</dbReference>
<dbReference type="PANTHER" id="PTHR33048:SF47">
    <property type="entry name" value="INTEGRAL MEMBRANE PROTEIN-RELATED"/>
    <property type="match status" value="1"/>
</dbReference>
<feature type="transmembrane region" description="Helical" evidence="7">
    <location>
        <begin position="20"/>
        <end position="41"/>
    </location>
</feature>
<dbReference type="Pfam" id="PF20684">
    <property type="entry name" value="Fung_rhodopsin"/>
    <property type="match status" value="1"/>
</dbReference>
<evidence type="ECO:0000256" key="7">
    <source>
        <dbReference type="SAM" id="Phobius"/>
    </source>
</evidence>
<feature type="region of interest" description="Disordered" evidence="6">
    <location>
        <begin position="320"/>
        <end position="340"/>
    </location>
</feature>